<proteinExistence type="inferred from homology"/>
<gene>
    <name evidence="6" type="ORF">HCR03_13930</name>
</gene>
<dbReference type="SUPFAM" id="SSF47979">
    <property type="entry name" value="Iron-dependent repressor protein, dimerization domain"/>
    <property type="match status" value="1"/>
</dbReference>
<dbReference type="GO" id="GO:0046983">
    <property type="term" value="F:protein dimerization activity"/>
    <property type="evidence" value="ECO:0007669"/>
    <property type="project" value="InterPro"/>
</dbReference>
<dbReference type="Gene3D" id="1.10.10.10">
    <property type="entry name" value="Winged helix-like DNA-binding domain superfamily/Winged helix DNA-binding domain"/>
    <property type="match status" value="1"/>
</dbReference>
<organism evidence="6 7">
    <name type="scientific">Caproicibacter fermentans</name>
    <dbReference type="NCBI Taxonomy" id="2576756"/>
    <lineage>
        <taxon>Bacteria</taxon>
        <taxon>Bacillati</taxon>
        <taxon>Bacillota</taxon>
        <taxon>Clostridia</taxon>
        <taxon>Eubacteriales</taxon>
        <taxon>Acutalibacteraceae</taxon>
        <taxon>Caproicibacter</taxon>
    </lineage>
</organism>
<dbReference type="RefSeq" id="WP_187034782.1">
    <property type="nucleotide sequence ID" value="NZ_CP060286.1"/>
</dbReference>
<evidence type="ECO:0000313" key="6">
    <source>
        <dbReference type="EMBL" id="QNK39810.1"/>
    </source>
</evidence>
<evidence type="ECO:0000256" key="4">
    <source>
        <dbReference type="ARBA" id="ARBA00023163"/>
    </source>
</evidence>
<keyword evidence="2" id="KW-0805">Transcription regulation</keyword>
<keyword evidence="4" id="KW-0804">Transcription</keyword>
<feature type="domain" description="HTH dtxR-type" evidence="5">
    <location>
        <begin position="1"/>
        <end position="64"/>
    </location>
</feature>
<evidence type="ECO:0000256" key="3">
    <source>
        <dbReference type="ARBA" id="ARBA00023125"/>
    </source>
</evidence>
<evidence type="ECO:0000256" key="2">
    <source>
        <dbReference type="ARBA" id="ARBA00023015"/>
    </source>
</evidence>
<dbReference type="InterPro" id="IPR036388">
    <property type="entry name" value="WH-like_DNA-bd_sf"/>
</dbReference>
<sequence length="132" mass="14937">MKSNESCENYLKAIYELQNRQGEVRSVDIARMLGYSKASVCVAMKKLTQKKLVEMNSKKEIRLTASGEKAAADLKKKYTLLKRLLTSVLDVDEQTAAQDACRIEHVISSESLNRLEMELIRDTQLKKAGIDK</sequence>
<evidence type="ECO:0000313" key="7">
    <source>
        <dbReference type="Proteomes" id="UP000515909"/>
    </source>
</evidence>
<dbReference type="Proteomes" id="UP000515909">
    <property type="component" value="Chromosome"/>
</dbReference>
<dbReference type="GO" id="GO:0003700">
    <property type="term" value="F:DNA-binding transcription factor activity"/>
    <property type="evidence" value="ECO:0007669"/>
    <property type="project" value="InterPro"/>
</dbReference>
<name>A0A7G8T869_9FIRM</name>
<dbReference type="AlphaFoldDB" id="A0A7G8T869"/>
<reference evidence="6 7" key="1">
    <citation type="submission" date="2020-08" db="EMBL/GenBank/DDBJ databases">
        <title>The isolate Caproiciproducens sp. 7D4C2 produces n-caproate at mildly acidic conditions from hexoses: genome and rBOX comparison with related strains and chain-elongating bacteria.</title>
        <authorList>
            <person name="Esquivel-Elizondo S."/>
            <person name="Bagci C."/>
            <person name="Temovska M."/>
            <person name="Jeon B.S."/>
            <person name="Bessarab I."/>
            <person name="Williams R.B.H."/>
            <person name="Huson D.H."/>
            <person name="Angenent L.T."/>
        </authorList>
    </citation>
    <scope>NUCLEOTIDE SEQUENCE [LARGE SCALE GENOMIC DNA]</scope>
    <source>
        <strain evidence="6 7">7D4C2</strain>
    </source>
</reference>
<dbReference type="InterPro" id="IPR001367">
    <property type="entry name" value="Fe_dep_repressor"/>
</dbReference>
<dbReference type="Pfam" id="PF02742">
    <property type="entry name" value="Fe_dep_repr_C"/>
    <property type="match status" value="1"/>
</dbReference>
<evidence type="ECO:0000259" key="5">
    <source>
        <dbReference type="PROSITE" id="PS50944"/>
    </source>
</evidence>
<dbReference type="GO" id="GO:0046914">
    <property type="term" value="F:transition metal ion binding"/>
    <property type="evidence" value="ECO:0007669"/>
    <property type="project" value="InterPro"/>
</dbReference>
<dbReference type="GO" id="GO:0003677">
    <property type="term" value="F:DNA binding"/>
    <property type="evidence" value="ECO:0007669"/>
    <property type="project" value="UniProtKB-KW"/>
</dbReference>
<dbReference type="InterPro" id="IPR022689">
    <property type="entry name" value="Iron_dep_repressor"/>
</dbReference>
<dbReference type="EMBL" id="CP060286">
    <property type="protein sequence ID" value="QNK39810.1"/>
    <property type="molecule type" value="Genomic_DNA"/>
</dbReference>
<dbReference type="PANTHER" id="PTHR33238">
    <property type="entry name" value="IRON (METAL) DEPENDENT REPRESSOR, DTXR FAMILY"/>
    <property type="match status" value="1"/>
</dbReference>
<dbReference type="InterPro" id="IPR036421">
    <property type="entry name" value="Fe_dep_repressor_sf"/>
</dbReference>
<dbReference type="Pfam" id="PF01325">
    <property type="entry name" value="Fe_dep_repress"/>
    <property type="match status" value="1"/>
</dbReference>
<accession>A0A7G8T869</accession>
<dbReference type="KEGG" id="cfem:HCR03_13930"/>
<dbReference type="PROSITE" id="PS50944">
    <property type="entry name" value="HTH_DTXR"/>
    <property type="match status" value="1"/>
</dbReference>
<dbReference type="InterPro" id="IPR022687">
    <property type="entry name" value="HTH_DTXR"/>
</dbReference>
<dbReference type="PANTHER" id="PTHR33238:SF7">
    <property type="entry name" value="IRON-DEPENDENT TRANSCRIPTIONAL REGULATOR"/>
    <property type="match status" value="1"/>
</dbReference>
<dbReference type="SMART" id="SM00529">
    <property type="entry name" value="HTH_DTXR"/>
    <property type="match status" value="1"/>
</dbReference>
<dbReference type="InterPro" id="IPR036390">
    <property type="entry name" value="WH_DNA-bd_sf"/>
</dbReference>
<comment type="similarity">
    <text evidence="1">Belongs to the DtxR/MntR family.</text>
</comment>
<dbReference type="SUPFAM" id="SSF46785">
    <property type="entry name" value="Winged helix' DNA-binding domain"/>
    <property type="match status" value="1"/>
</dbReference>
<dbReference type="Gene3D" id="1.10.60.10">
    <property type="entry name" value="Iron dependent repressor, metal binding and dimerisation domain"/>
    <property type="match status" value="1"/>
</dbReference>
<protein>
    <submittedName>
        <fullName evidence="6">Metal-dependent transcriptional regulator</fullName>
    </submittedName>
</protein>
<dbReference type="InterPro" id="IPR050536">
    <property type="entry name" value="DtxR_MntR_Metal-Reg"/>
</dbReference>
<keyword evidence="3" id="KW-0238">DNA-binding</keyword>
<evidence type="ECO:0000256" key="1">
    <source>
        <dbReference type="ARBA" id="ARBA00007871"/>
    </source>
</evidence>